<dbReference type="RefSeq" id="XP_009220027.1">
    <property type="nucleotide sequence ID" value="XM_009221763.1"/>
</dbReference>
<gene>
    <name evidence="3" type="primary">20344434</name>
    <name evidence="2" type="ORF">GGTG_03976</name>
</gene>
<dbReference type="GeneID" id="20344434"/>
<dbReference type="Proteomes" id="UP000006039">
    <property type="component" value="Unassembled WGS sequence"/>
</dbReference>
<reference evidence="3" key="5">
    <citation type="submission" date="2018-04" db="UniProtKB">
        <authorList>
            <consortium name="EnsemblFungi"/>
        </authorList>
    </citation>
    <scope>IDENTIFICATION</scope>
    <source>
        <strain evidence="3">R3-111a-1</strain>
    </source>
</reference>
<proteinExistence type="predicted"/>
<evidence type="ECO:0000313" key="2">
    <source>
        <dbReference type="EMBL" id="EJT78882.1"/>
    </source>
</evidence>
<reference evidence="2" key="3">
    <citation type="submission" date="2010-09" db="EMBL/GenBank/DDBJ databases">
        <title>Annotation of Gaeumannomyces graminis var. tritici R3-111a-1.</title>
        <authorList>
            <consortium name="The Broad Institute Genome Sequencing Platform"/>
            <person name="Ma L.-J."/>
            <person name="Dead R."/>
            <person name="Young S.K."/>
            <person name="Zeng Q."/>
            <person name="Gargeya S."/>
            <person name="Fitzgerald M."/>
            <person name="Haas B."/>
            <person name="Abouelleil A."/>
            <person name="Alvarado L."/>
            <person name="Arachchi H.M."/>
            <person name="Berlin A."/>
            <person name="Brown A."/>
            <person name="Chapman S.B."/>
            <person name="Chen Z."/>
            <person name="Dunbar C."/>
            <person name="Freedman E."/>
            <person name="Gearin G."/>
            <person name="Gellesch M."/>
            <person name="Goldberg J."/>
            <person name="Griggs A."/>
            <person name="Gujja S."/>
            <person name="Heiman D."/>
            <person name="Howarth C."/>
            <person name="Larson L."/>
            <person name="Lui A."/>
            <person name="MacDonald P.J.P."/>
            <person name="Mehta T."/>
            <person name="Montmayeur A."/>
            <person name="Murphy C."/>
            <person name="Neiman D."/>
            <person name="Pearson M."/>
            <person name="Priest M."/>
            <person name="Roberts A."/>
            <person name="Saif S."/>
            <person name="Shea T."/>
            <person name="Shenoy N."/>
            <person name="Sisk P."/>
            <person name="Stolte C."/>
            <person name="Sykes S."/>
            <person name="Yandava C."/>
            <person name="Wortman J."/>
            <person name="Nusbaum C."/>
            <person name="Birren B."/>
        </authorList>
    </citation>
    <scope>NUCLEOTIDE SEQUENCE</scope>
    <source>
        <strain evidence="2">R3-111a-1</strain>
    </source>
</reference>
<feature type="region of interest" description="Disordered" evidence="1">
    <location>
        <begin position="62"/>
        <end position="83"/>
    </location>
</feature>
<feature type="compositionally biased region" description="Basic and acidic residues" evidence="1">
    <location>
        <begin position="62"/>
        <end position="73"/>
    </location>
</feature>
<organism evidence="2">
    <name type="scientific">Gaeumannomyces tritici (strain R3-111a-1)</name>
    <name type="common">Wheat and barley take-all root rot fungus</name>
    <name type="synonym">Gaeumannomyces graminis var. tritici</name>
    <dbReference type="NCBI Taxonomy" id="644352"/>
    <lineage>
        <taxon>Eukaryota</taxon>
        <taxon>Fungi</taxon>
        <taxon>Dikarya</taxon>
        <taxon>Ascomycota</taxon>
        <taxon>Pezizomycotina</taxon>
        <taxon>Sordariomycetes</taxon>
        <taxon>Sordariomycetidae</taxon>
        <taxon>Magnaporthales</taxon>
        <taxon>Magnaporthaceae</taxon>
        <taxon>Gaeumannomyces</taxon>
    </lineage>
</organism>
<dbReference type="AlphaFoldDB" id="J3NRS6"/>
<reference evidence="4" key="1">
    <citation type="submission" date="2010-07" db="EMBL/GenBank/DDBJ databases">
        <title>The genome sequence of Gaeumannomyces graminis var. tritici strain R3-111a-1.</title>
        <authorList>
            <consortium name="The Broad Institute Genome Sequencing Platform"/>
            <person name="Ma L.-J."/>
            <person name="Dead R."/>
            <person name="Young S."/>
            <person name="Zeng Q."/>
            <person name="Koehrsen M."/>
            <person name="Alvarado L."/>
            <person name="Berlin A."/>
            <person name="Chapman S.B."/>
            <person name="Chen Z."/>
            <person name="Freedman E."/>
            <person name="Gellesch M."/>
            <person name="Goldberg J."/>
            <person name="Griggs A."/>
            <person name="Gujja S."/>
            <person name="Heilman E.R."/>
            <person name="Heiman D."/>
            <person name="Hepburn T."/>
            <person name="Howarth C."/>
            <person name="Jen D."/>
            <person name="Larson L."/>
            <person name="Mehta T."/>
            <person name="Neiman D."/>
            <person name="Pearson M."/>
            <person name="Roberts A."/>
            <person name="Saif S."/>
            <person name="Shea T."/>
            <person name="Shenoy N."/>
            <person name="Sisk P."/>
            <person name="Stolte C."/>
            <person name="Sykes S."/>
            <person name="Walk T."/>
            <person name="White J."/>
            <person name="Yandava C."/>
            <person name="Haas B."/>
            <person name="Nusbaum C."/>
            <person name="Birren B."/>
        </authorList>
    </citation>
    <scope>NUCLEOTIDE SEQUENCE [LARGE SCALE GENOMIC DNA]</scope>
    <source>
        <strain evidence="4">R3-111a-1</strain>
    </source>
</reference>
<dbReference type="HOGENOM" id="CLU_2542701_0_0_1"/>
<dbReference type="EMBL" id="GL385396">
    <property type="protein sequence ID" value="EJT78882.1"/>
    <property type="molecule type" value="Genomic_DNA"/>
</dbReference>
<protein>
    <submittedName>
        <fullName evidence="2 3">Uncharacterized protein</fullName>
    </submittedName>
</protein>
<dbReference type="VEuPathDB" id="FungiDB:GGTG_03976"/>
<name>J3NRS6_GAET3</name>
<evidence type="ECO:0000313" key="3">
    <source>
        <dbReference type="EnsemblFungi" id="EJT78882"/>
    </source>
</evidence>
<evidence type="ECO:0000256" key="1">
    <source>
        <dbReference type="SAM" id="MobiDB-lite"/>
    </source>
</evidence>
<reference evidence="2" key="2">
    <citation type="submission" date="2010-07" db="EMBL/GenBank/DDBJ databases">
        <authorList>
            <consortium name="The Broad Institute Genome Sequencing Platform"/>
            <consortium name="Broad Institute Genome Sequencing Center for Infectious Disease"/>
            <person name="Ma L.-J."/>
            <person name="Dead R."/>
            <person name="Young S."/>
            <person name="Zeng Q."/>
            <person name="Koehrsen M."/>
            <person name="Alvarado L."/>
            <person name="Berlin A."/>
            <person name="Chapman S.B."/>
            <person name="Chen Z."/>
            <person name="Freedman E."/>
            <person name="Gellesch M."/>
            <person name="Goldberg J."/>
            <person name="Griggs A."/>
            <person name="Gujja S."/>
            <person name="Heilman E.R."/>
            <person name="Heiman D."/>
            <person name="Hepburn T."/>
            <person name="Howarth C."/>
            <person name="Jen D."/>
            <person name="Larson L."/>
            <person name="Mehta T."/>
            <person name="Neiman D."/>
            <person name="Pearson M."/>
            <person name="Roberts A."/>
            <person name="Saif S."/>
            <person name="Shea T."/>
            <person name="Shenoy N."/>
            <person name="Sisk P."/>
            <person name="Stolte C."/>
            <person name="Sykes S."/>
            <person name="Walk T."/>
            <person name="White J."/>
            <person name="Yandava C."/>
            <person name="Haas B."/>
            <person name="Nusbaum C."/>
            <person name="Birren B."/>
        </authorList>
    </citation>
    <scope>NUCLEOTIDE SEQUENCE</scope>
    <source>
        <strain evidence="2">R3-111a-1</strain>
    </source>
</reference>
<accession>J3NRS6</accession>
<reference evidence="3" key="4">
    <citation type="journal article" date="2015" name="G3 (Bethesda)">
        <title>Genome sequences of three phytopathogenic species of the Magnaporthaceae family of fungi.</title>
        <authorList>
            <person name="Okagaki L.H."/>
            <person name="Nunes C.C."/>
            <person name="Sailsbery J."/>
            <person name="Clay B."/>
            <person name="Brown D."/>
            <person name="John T."/>
            <person name="Oh Y."/>
            <person name="Young N."/>
            <person name="Fitzgerald M."/>
            <person name="Haas B.J."/>
            <person name="Zeng Q."/>
            <person name="Young S."/>
            <person name="Adiconis X."/>
            <person name="Fan L."/>
            <person name="Levin J.Z."/>
            <person name="Mitchell T.K."/>
            <person name="Okubara P.A."/>
            <person name="Farman M.L."/>
            <person name="Kohn L.M."/>
            <person name="Birren B."/>
            <person name="Ma L.-J."/>
            <person name="Dean R.A."/>
        </authorList>
    </citation>
    <scope>NUCLEOTIDE SEQUENCE</scope>
    <source>
        <strain evidence="3">R3-111a-1</strain>
    </source>
</reference>
<sequence>MDRWKKGGRVAVTALMAVATRPSILGRNIEPFAVVQIIHKVNPPCNVSGALFWDRRTRADERKTAAGVHERQAELTPTGDADM</sequence>
<keyword evidence="4" id="KW-1185">Reference proteome</keyword>
<evidence type="ECO:0000313" key="4">
    <source>
        <dbReference type="Proteomes" id="UP000006039"/>
    </source>
</evidence>
<dbReference type="EnsemblFungi" id="EJT78882">
    <property type="protein sequence ID" value="EJT78882"/>
    <property type="gene ID" value="GGTG_03976"/>
</dbReference>